<name>A0ABT6LNI4_9ACTN</name>
<gene>
    <name evidence="1" type="ORF">M2283_005141</name>
</gene>
<sequence>MPIALVSHCLLNQNAKVSDGAICPGIVSPVIDLLRERGFRILQMPCPEFTFAGPDRWWQSKEQYDTPTYREHCRELARAVVDEMVVNPLAVDPSAVDPSAPGTEVVVIGIDGSPSSGVDLVTSAPGWRGEPGRADAWTVVPGRGVWIEELEAEFRSRGLRPPRMVGVGMDLPGATPDSLRLDLESGLAG</sequence>
<evidence type="ECO:0000313" key="2">
    <source>
        <dbReference type="Proteomes" id="UP001160499"/>
    </source>
</evidence>
<accession>A0ABT6LNI4</accession>
<dbReference type="Proteomes" id="UP001160499">
    <property type="component" value="Unassembled WGS sequence"/>
</dbReference>
<protein>
    <submittedName>
        <fullName evidence="1">Secreted protein</fullName>
    </submittedName>
</protein>
<comment type="caution">
    <text evidence="1">The sequence shown here is derived from an EMBL/GenBank/DDBJ whole genome shotgun (WGS) entry which is preliminary data.</text>
</comment>
<proteinExistence type="predicted"/>
<evidence type="ECO:0000313" key="1">
    <source>
        <dbReference type="EMBL" id="MDH6217813.1"/>
    </source>
</evidence>
<reference evidence="1 2" key="1">
    <citation type="submission" date="2023-04" db="EMBL/GenBank/DDBJ databases">
        <title>Forest soil microbial communities from Buena Vista Peninsula, Colon Province, Panama.</title>
        <authorList>
            <person name="Bouskill N."/>
        </authorList>
    </citation>
    <scope>NUCLEOTIDE SEQUENCE [LARGE SCALE GENOMIC DNA]</scope>
    <source>
        <strain evidence="1 2">GGS1</strain>
    </source>
</reference>
<dbReference type="EMBL" id="JARXVH010000007">
    <property type="protein sequence ID" value="MDH6217813.1"/>
    <property type="molecule type" value="Genomic_DNA"/>
</dbReference>
<keyword evidence="2" id="KW-1185">Reference proteome</keyword>
<organism evidence="1 2">
    <name type="scientific">Streptomyces pseudovenezuelae</name>
    <dbReference type="NCBI Taxonomy" id="67350"/>
    <lineage>
        <taxon>Bacteria</taxon>
        <taxon>Bacillati</taxon>
        <taxon>Actinomycetota</taxon>
        <taxon>Actinomycetes</taxon>
        <taxon>Kitasatosporales</taxon>
        <taxon>Streptomycetaceae</taxon>
        <taxon>Streptomyces</taxon>
        <taxon>Streptomyces aurantiacus group</taxon>
    </lineage>
</organism>